<dbReference type="Proteomes" id="UP000822993">
    <property type="component" value="Unassembled WGS sequence"/>
</dbReference>
<reference evidence="2 3" key="1">
    <citation type="submission" date="2020-08" db="EMBL/GenBank/DDBJ databases">
        <title>A Genomic Blueprint of the Chicken Gut Microbiome.</title>
        <authorList>
            <person name="Gilroy R."/>
            <person name="Ravi A."/>
            <person name="Getino M."/>
            <person name="Pursley I."/>
            <person name="Horton D.L."/>
            <person name="Alikhan N.-F."/>
            <person name="Baker D."/>
            <person name="Gharbi K."/>
            <person name="Hall N."/>
            <person name="Watson M."/>
            <person name="Adriaenssens E.M."/>
            <person name="Foster-Nyarko E."/>
            <person name="Jarju S."/>
            <person name="Secka A."/>
            <person name="Antonio M."/>
            <person name="Oren A."/>
            <person name="Chaudhuri R."/>
            <person name="La Ragione R.M."/>
            <person name="Hildebrand F."/>
            <person name="Pallen M.J."/>
        </authorList>
    </citation>
    <scope>NUCLEOTIDE SEQUENCE [LARGE SCALE GENOMIC DNA]</scope>
    <source>
        <strain evidence="2 3">Sa1BUA8</strain>
    </source>
</reference>
<organism evidence="2 3">
    <name type="scientific">Oerskovia douganii</name>
    <dbReference type="NCBI Taxonomy" id="2762210"/>
    <lineage>
        <taxon>Bacteria</taxon>
        <taxon>Bacillati</taxon>
        <taxon>Actinomycetota</taxon>
        <taxon>Actinomycetes</taxon>
        <taxon>Micrococcales</taxon>
        <taxon>Cellulomonadaceae</taxon>
        <taxon>Oerskovia</taxon>
    </lineage>
</organism>
<dbReference type="AlphaFoldDB" id="A0A9D5UAB4"/>
<accession>A0A9D5UAB4</accession>
<keyword evidence="1" id="KW-0472">Membrane</keyword>
<comment type="caution">
    <text evidence="2">The sequence shown here is derived from an EMBL/GenBank/DDBJ whole genome shotgun (WGS) entry which is preliminary data.</text>
</comment>
<keyword evidence="1" id="KW-0812">Transmembrane</keyword>
<gene>
    <name evidence="2" type="ORF">H9623_13030</name>
</gene>
<evidence type="ECO:0000313" key="3">
    <source>
        <dbReference type="Proteomes" id="UP000822993"/>
    </source>
</evidence>
<sequence>MNPLGVAIVLATATTLTVAAVIYGVTAPPMSGAQLIAAPGLLLTAALLLHRLARTARRYQP</sequence>
<keyword evidence="3" id="KW-1185">Reference proteome</keyword>
<evidence type="ECO:0000313" key="2">
    <source>
        <dbReference type="EMBL" id="MBE7701220.1"/>
    </source>
</evidence>
<keyword evidence="1" id="KW-1133">Transmembrane helix</keyword>
<proteinExistence type="predicted"/>
<feature type="transmembrane region" description="Helical" evidence="1">
    <location>
        <begin position="35"/>
        <end position="53"/>
    </location>
</feature>
<dbReference type="RefSeq" id="WP_193720480.1">
    <property type="nucleotide sequence ID" value="NZ_JACSPN010000017.1"/>
</dbReference>
<name>A0A9D5UAB4_9CELL</name>
<protein>
    <submittedName>
        <fullName evidence="2">Uncharacterized protein</fullName>
    </submittedName>
</protein>
<dbReference type="EMBL" id="JACSPN010000017">
    <property type="protein sequence ID" value="MBE7701220.1"/>
    <property type="molecule type" value="Genomic_DNA"/>
</dbReference>
<evidence type="ECO:0000256" key="1">
    <source>
        <dbReference type="SAM" id="Phobius"/>
    </source>
</evidence>